<feature type="compositionally biased region" description="Polar residues" evidence="3">
    <location>
        <begin position="829"/>
        <end position="839"/>
    </location>
</feature>
<feature type="region of interest" description="Disordered" evidence="3">
    <location>
        <begin position="482"/>
        <end position="512"/>
    </location>
</feature>
<dbReference type="GO" id="GO:0019888">
    <property type="term" value="F:protein phosphatase regulator activity"/>
    <property type="evidence" value="ECO:0007669"/>
    <property type="project" value="TreeGrafter"/>
</dbReference>
<dbReference type="GO" id="GO:0019903">
    <property type="term" value="F:protein phosphatase binding"/>
    <property type="evidence" value="ECO:0007669"/>
    <property type="project" value="InterPro"/>
</dbReference>
<feature type="compositionally biased region" description="Polar residues" evidence="3">
    <location>
        <begin position="270"/>
        <end position="292"/>
    </location>
</feature>
<evidence type="ECO:0000256" key="1">
    <source>
        <dbReference type="ARBA" id="ARBA00006180"/>
    </source>
</evidence>
<dbReference type="PANTHER" id="PTHR12634:SF8">
    <property type="entry name" value="FIERY MOUNTAIN, ISOFORM D"/>
    <property type="match status" value="1"/>
</dbReference>
<evidence type="ECO:0000256" key="3">
    <source>
        <dbReference type="SAM" id="MobiDB-lite"/>
    </source>
</evidence>
<feature type="region of interest" description="Disordered" evidence="3">
    <location>
        <begin position="547"/>
        <end position="588"/>
    </location>
</feature>
<dbReference type="OrthoDB" id="10259133at2759"/>
<name>A0A5C3R2T2_9AGAR</name>
<feature type="region of interest" description="Disordered" evidence="3">
    <location>
        <begin position="742"/>
        <end position="923"/>
    </location>
</feature>
<dbReference type="STRING" id="1884261.A0A5C3R2T2"/>
<organism evidence="4 5">
    <name type="scientific">Pterulicium gracile</name>
    <dbReference type="NCBI Taxonomy" id="1884261"/>
    <lineage>
        <taxon>Eukaryota</taxon>
        <taxon>Fungi</taxon>
        <taxon>Dikarya</taxon>
        <taxon>Basidiomycota</taxon>
        <taxon>Agaricomycotina</taxon>
        <taxon>Agaricomycetes</taxon>
        <taxon>Agaricomycetidae</taxon>
        <taxon>Agaricales</taxon>
        <taxon>Pleurotineae</taxon>
        <taxon>Pterulaceae</taxon>
        <taxon>Pterulicium</taxon>
    </lineage>
</organism>
<sequence length="998" mass="109646">MFWRFGFHNTSSIDSLLDKEDVALEAILDEDDLLQECKAQNTRLIDYFQRVDVLQRLLGYVTGQIEGENGGDHFKYPHVATEVLCSEIWSIVETCLNQQEQLLVPFWETVLDTAPEDLKTHAVLASHFAKINAVFMSKKPAEMLAFIRAQPSIIERMLRHLETSSFVDLLVRIIQLDEQPGGEGVLDWLSSENLIGRLVDLMSPAHPPDIHVIVSELLKGIISMSIPLPGSGISDIQSVAFSNQLPRQLCDRETSMKLAGYILDDFQPPRSASGSVEGTTDAPSSPIETLPNVKSCSSSITHSIDILTELIRKNNSDYFEPYLFHTLRNRLIQVQQQLQSSPDDNRQSLEEAMDEMTARMGVVPLGNILEALVDQLHVLQKYLNKPRTLTGSIRSTLGDIIPFTAERFRICELLGELLHCSNMSLLNRSAEFNRLYDAQGKLQGGLHALEDLANVISAANGADRPGDPSGSDKDEVEPALELPVASSHTAVSGMNSDDDDMSDDHASSDEDVMEEVAMSEDLTHSGTFSTPPGTPPTLTLSPAIMTSELSTDVSPKPRKISRRKNSSSSESSAKRQRSTSSTSPQTFRSSMHLANSVQILSVSAGQRLKQKFLDLGVLSTLLDLFFEFPWANFLHGSVYDIIHQVLTGPPEMALNKELTVSLFRDSRLLARLLDGQKQNDSESLKPKGVRLGFMGHLTLITEEVVTALERFPPELRAEIDAHIPKPDWDDYVLGKHQKTRERNNRLLGGGKPVISQDPLREARWKVDEEEEVAKDATRSSGSSGEGSFTRATSSKPSPRQTADFGPPDAADSDPGENTAPQFARYLAQEINTADQFGSTSSDSDDEDEDDGGWLTQSTFTLQAPPLSARHDSQKTSNGFADAFNPASKAPLADDPFASDEDDFGQFSEASTSSSGSDPFKFSSSFTAEDLEDATFEGFGDFGDFQRPSDDGASTPTGSWTFEDSFSPADKDQKVRSPAQKTSAQLPMPAAVSLPENHK</sequence>
<gene>
    <name evidence="4" type="ORF">BDV98DRAFT_557477</name>
</gene>
<feature type="compositionally biased region" description="Low complexity" evidence="3">
    <location>
        <begin position="910"/>
        <end position="923"/>
    </location>
</feature>
<feature type="compositionally biased region" description="Polar residues" evidence="3">
    <location>
        <begin position="951"/>
        <end position="963"/>
    </location>
</feature>
<dbReference type="EMBL" id="ML178814">
    <property type="protein sequence ID" value="TFL07231.1"/>
    <property type="molecule type" value="Genomic_DNA"/>
</dbReference>
<dbReference type="GO" id="GO:0005634">
    <property type="term" value="C:nucleus"/>
    <property type="evidence" value="ECO:0007669"/>
    <property type="project" value="TreeGrafter"/>
</dbReference>
<dbReference type="InterPro" id="IPR007587">
    <property type="entry name" value="SAPS"/>
</dbReference>
<evidence type="ECO:0000313" key="4">
    <source>
        <dbReference type="EMBL" id="TFL07231.1"/>
    </source>
</evidence>
<proteinExistence type="inferred from homology"/>
<feature type="compositionally biased region" description="Basic residues" evidence="3">
    <location>
        <begin position="556"/>
        <end position="565"/>
    </location>
</feature>
<dbReference type="GO" id="GO:0005829">
    <property type="term" value="C:cytosol"/>
    <property type="evidence" value="ECO:0007669"/>
    <property type="project" value="TreeGrafter"/>
</dbReference>
<evidence type="ECO:0000313" key="5">
    <source>
        <dbReference type="Proteomes" id="UP000305067"/>
    </source>
</evidence>
<evidence type="ECO:0000256" key="2">
    <source>
        <dbReference type="ARBA" id="ARBA00023306"/>
    </source>
</evidence>
<feature type="region of interest" description="Disordered" evidence="3">
    <location>
        <begin position="936"/>
        <end position="998"/>
    </location>
</feature>
<feature type="compositionally biased region" description="Low complexity" evidence="3">
    <location>
        <begin position="578"/>
        <end position="588"/>
    </location>
</feature>
<feature type="compositionally biased region" description="Polar residues" evidence="3">
    <location>
        <begin position="486"/>
        <end position="495"/>
    </location>
</feature>
<accession>A0A5C3R2T2</accession>
<protein>
    <submittedName>
        <fullName evidence="4">SIT4 phosphatase-associated protein-domain-containing protein</fullName>
    </submittedName>
</protein>
<dbReference type="Proteomes" id="UP000305067">
    <property type="component" value="Unassembled WGS sequence"/>
</dbReference>
<dbReference type="AlphaFoldDB" id="A0A5C3R2T2"/>
<keyword evidence="5" id="KW-1185">Reference proteome</keyword>
<dbReference type="PANTHER" id="PTHR12634">
    <property type="entry name" value="SIT4 YEAST -ASSOCIATING PROTEIN-RELATED"/>
    <property type="match status" value="1"/>
</dbReference>
<feature type="region of interest" description="Disordered" evidence="3">
    <location>
        <begin position="269"/>
        <end position="292"/>
    </location>
</feature>
<feature type="compositionally biased region" description="Polar residues" evidence="3">
    <location>
        <begin position="778"/>
        <end position="800"/>
    </location>
</feature>
<keyword evidence="2" id="KW-0131">Cell cycle</keyword>
<feature type="compositionally biased region" description="Acidic residues" evidence="3">
    <location>
        <begin position="842"/>
        <end position="851"/>
    </location>
</feature>
<reference evidence="4 5" key="1">
    <citation type="journal article" date="2019" name="Nat. Ecol. Evol.">
        <title>Megaphylogeny resolves global patterns of mushroom evolution.</title>
        <authorList>
            <person name="Varga T."/>
            <person name="Krizsan K."/>
            <person name="Foldi C."/>
            <person name="Dima B."/>
            <person name="Sanchez-Garcia M."/>
            <person name="Sanchez-Ramirez S."/>
            <person name="Szollosi G.J."/>
            <person name="Szarkandi J.G."/>
            <person name="Papp V."/>
            <person name="Albert L."/>
            <person name="Andreopoulos W."/>
            <person name="Angelini C."/>
            <person name="Antonin V."/>
            <person name="Barry K.W."/>
            <person name="Bougher N.L."/>
            <person name="Buchanan P."/>
            <person name="Buyck B."/>
            <person name="Bense V."/>
            <person name="Catcheside P."/>
            <person name="Chovatia M."/>
            <person name="Cooper J."/>
            <person name="Damon W."/>
            <person name="Desjardin D."/>
            <person name="Finy P."/>
            <person name="Geml J."/>
            <person name="Haridas S."/>
            <person name="Hughes K."/>
            <person name="Justo A."/>
            <person name="Karasinski D."/>
            <person name="Kautmanova I."/>
            <person name="Kiss B."/>
            <person name="Kocsube S."/>
            <person name="Kotiranta H."/>
            <person name="LaButti K.M."/>
            <person name="Lechner B.E."/>
            <person name="Liimatainen K."/>
            <person name="Lipzen A."/>
            <person name="Lukacs Z."/>
            <person name="Mihaltcheva S."/>
            <person name="Morgado L.N."/>
            <person name="Niskanen T."/>
            <person name="Noordeloos M.E."/>
            <person name="Ohm R.A."/>
            <person name="Ortiz-Santana B."/>
            <person name="Ovrebo C."/>
            <person name="Racz N."/>
            <person name="Riley R."/>
            <person name="Savchenko A."/>
            <person name="Shiryaev A."/>
            <person name="Soop K."/>
            <person name="Spirin V."/>
            <person name="Szebenyi C."/>
            <person name="Tomsovsky M."/>
            <person name="Tulloss R.E."/>
            <person name="Uehling J."/>
            <person name="Grigoriev I.V."/>
            <person name="Vagvolgyi C."/>
            <person name="Papp T."/>
            <person name="Martin F.M."/>
            <person name="Miettinen O."/>
            <person name="Hibbett D.S."/>
            <person name="Nagy L.G."/>
        </authorList>
    </citation>
    <scope>NUCLEOTIDE SEQUENCE [LARGE SCALE GENOMIC DNA]</scope>
    <source>
        <strain evidence="4 5">CBS 309.79</strain>
    </source>
</reference>
<comment type="similarity">
    <text evidence="1">Belongs to the SAPS family.</text>
</comment>
<dbReference type="Pfam" id="PF04499">
    <property type="entry name" value="SAPS"/>
    <property type="match status" value="1"/>
</dbReference>